<keyword evidence="2" id="KW-1185">Reference proteome</keyword>
<organism evidence="1 2">
    <name type="scientific">Coemansia helicoidea</name>
    <dbReference type="NCBI Taxonomy" id="1286919"/>
    <lineage>
        <taxon>Eukaryota</taxon>
        <taxon>Fungi</taxon>
        <taxon>Fungi incertae sedis</taxon>
        <taxon>Zoopagomycota</taxon>
        <taxon>Kickxellomycotina</taxon>
        <taxon>Kickxellomycetes</taxon>
        <taxon>Kickxellales</taxon>
        <taxon>Kickxellaceae</taxon>
        <taxon>Coemansia</taxon>
    </lineage>
</organism>
<name>A0ACC1L7L9_9FUNG</name>
<sequence length="260" mass="26819">RRVVAGLGDVHATNEQLARTLRKERAKLATQGTLNAGLAARVAELEKENAGLRTTAAADGAPAARGKGQPHSFSDNAQVIDLVSEATTDLDLDDDAEAISAAAAAPWEQAAATLLPRRVGPSFGVSVKEFERSGSLAQLSPIRDGEAALGSAIDCAGDAGTDVCKVAVSDAPFTFAVRTSPNPFAATSRPFSSLVPRNINFTQGMVPKGGAPGAHGLPLSRAHRLGASVSDGMGGAARSAADRRRTTSAVQSKISWTRKR</sequence>
<dbReference type="EMBL" id="JANBUN010000634">
    <property type="protein sequence ID" value="KAJ2802333.1"/>
    <property type="molecule type" value="Genomic_DNA"/>
</dbReference>
<protein>
    <submittedName>
        <fullName evidence="1">Uncharacterized protein</fullName>
    </submittedName>
</protein>
<reference evidence="1" key="1">
    <citation type="submission" date="2022-07" db="EMBL/GenBank/DDBJ databases">
        <title>Phylogenomic reconstructions and comparative analyses of Kickxellomycotina fungi.</title>
        <authorList>
            <person name="Reynolds N.K."/>
            <person name="Stajich J.E."/>
            <person name="Barry K."/>
            <person name="Grigoriev I.V."/>
            <person name="Crous P."/>
            <person name="Smith M.E."/>
        </authorList>
    </citation>
    <scope>NUCLEOTIDE SEQUENCE</scope>
    <source>
        <strain evidence="1">BCRC 34780</strain>
    </source>
</reference>
<proteinExistence type="predicted"/>
<evidence type="ECO:0000313" key="2">
    <source>
        <dbReference type="Proteomes" id="UP001140087"/>
    </source>
</evidence>
<feature type="non-terminal residue" evidence="1">
    <location>
        <position position="1"/>
    </location>
</feature>
<comment type="caution">
    <text evidence="1">The sequence shown here is derived from an EMBL/GenBank/DDBJ whole genome shotgun (WGS) entry which is preliminary data.</text>
</comment>
<accession>A0ACC1L7L9</accession>
<dbReference type="Proteomes" id="UP001140087">
    <property type="component" value="Unassembled WGS sequence"/>
</dbReference>
<evidence type="ECO:0000313" key="1">
    <source>
        <dbReference type="EMBL" id="KAJ2802333.1"/>
    </source>
</evidence>
<gene>
    <name evidence="1" type="ORF">H4R21_002458</name>
</gene>